<dbReference type="AlphaFoldDB" id="G7W3G3"/>
<evidence type="ECO:0000313" key="2">
    <source>
        <dbReference type="Proteomes" id="UP000005876"/>
    </source>
</evidence>
<organism evidence="1 2">
    <name type="scientific">Paenibacillus terrae (strain HPL-003)</name>
    <dbReference type="NCBI Taxonomy" id="985665"/>
    <lineage>
        <taxon>Bacteria</taxon>
        <taxon>Bacillati</taxon>
        <taxon>Bacillota</taxon>
        <taxon>Bacilli</taxon>
        <taxon>Bacillales</taxon>
        <taxon>Paenibacillaceae</taxon>
        <taxon>Paenibacillus</taxon>
    </lineage>
</organism>
<dbReference type="HOGENOM" id="CLU_2451857_0_0_9"/>
<dbReference type="RefSeq" id="WP_014278207.1">
    <property type="nucleotide sequence ID" value="NC_016641.1"/>
</dbReference>
<evidence type="ECO:0000313" key="1">
    <source>
        <dbReference type="EMBL" id="AET57426.1"/>
    </source>
</evidence>
<dbReference type="EMBL" id="CP003107">
    <property type="protein sequence ID" value="AET57426.1"/>
    <property type="molecule type" value="Genomic_DNA"/>
</dbReference>
<protein>
    <submittedName>
        <fullName evidence="1">Uncharacterized protein</fullName>
    </submittedName>
</protein>
<reference key="2">
    <citation type="submission" date="2011-11" db="EMBL/GenBank/DDBJ databases">
        <authorList>
            <person name="Shin S.H."/>
            <person name="Kim S."/>
            <person name="Kim J.Y."/>
        </authorList>
    </citation>
    <scope>NUCLEOTIDE SEQUENCE</scope>
    <source>
        <strain>HPL-003</strain>
    </source>
</reference>
<reference evidence="1 2" key="3">
    <citation type="journal article" date="2012" name="J. Bacteriol.">
        <title>Genome Sequence of Paenibacillus terrae HPL-003, a Xylanase-Producing Bacterium Isolated from Soil Found in Forest Residue.</title>
        <authorList>
            <person name="Shin S.H."/>
            <person name="Kim S."/>
            <person name="Kim J.Y."/>
            <person name="Song H.Y."/>
            <person name="Cho S.J."/>
            <person name="Kim D.R."/>
            <person name="Lee K.I."/>
            <person name="Lim H.K."/>
            <person name="Park N.J."/>
            <person name="Hwang I.T."/>
            <person name="Yang K.S."/>
        </authorList>
    </citation>
    <scope>NUCLEOTIDE SEQUENCE [LARGE SCALE GENOMIC DNA]</scope>
    <source>
        <strain evidence="1 2">HPL-003</strain>
    </source>
</reference>
<dbReference type="Gene3D" id="1.10.357.10">
    <property type="entry name" value="Tetracycline Repressor, domain 2"/>
    <property type="match status" value="1"/>
</dbReference>
<reference evidence="2" key="1">
    <citation type="submission" date="2011-11" db="EMBL/GenBank/DDBJ databases">
        <title>Complete sequence of Paenibacillus terrae HPL-003.</title>
        <authorList>
            <person name="Shin S.H."/>
            <person name="Kim S."/>
            <person name="Kim J.Y."/>
        </authorList>
    </citation>
    <scope>NUCLEOTIDE SEQUENCE [LARGE SCALE GENOMIC DNA]</scope>
    <source>
        <strain evidence="2">HPL-003</strain>
    </source>
</reference>
<gene>
    <name evidence="1" type="ordered locus">HPL003_03230</name>
</gene>
<dbReference type="KEGG" id="pta:HPL003_03230"/>
<accession>G7W3G3</accession>
<sequence>MDIFTDAVDQEILELDRYFQNQSAHAQSLEAVLRGLITEFKERYESAMNLRLILYVGFLIPSALEAQVQALVTRYVEHMNDRALPHGYL</sequence>
<dbReference type="STRING" id="985665.HPL003_03230"/>
<name>G7W3G3_PAETH</name>
<proteinExistence type="predicted"/>
<dbReference type="Proteomes" id="UP000005876">
    <property type="component" value="Chromosome"/>
</dbReference>